<dbReference type="Proteomes" id="UP000176834">
    <property type="component" value="Unassembled WGS sequence"/>
</dbReference>
<evidence type="ECO:0000313" key="2">
    <source>
        <dbReference type="EMBL" id="OGN06224.1"/>
    </source>
</evidence>
<dbReference type="AlphaFoldDB" id="A0A1F8EZC6"/>
<feature type="transmembrane region" description="Helical" evidence="1">
    <location>
        <begin position="37"/>
        <end position="57"/>
    </location>
</feature>
<evidence type="ECO:0000313" key="3">
    <source>
        <dbReference type="Proteomes" id="UP000176834"/>
    </source>
</evidence>
<comment type="caution">
    <text evidence="2">The sequence shown here is derived from an EMBL/GenBank/DDBJ whole genome shotgun (WGS) entry which is preliminary data.</text>
</comment>
<feature type="transmembrane region" description="Helical" evidence="1">
    <location>
        <begin position="6"/>
        <end position="25"/>
    </location>
</feature>
<keyword evidence="1" id="KW-1133">Transmembrane helix</keyword>
<evidence type="ECO:0008006" key="4">
    <source>
        <dbReference type="Google" id="ProtNLM"/>
    </source>
</evidence>
<proteinExistence type="predicted"/>
<protein>
    <recommendedName>
        <fullName evidence="4">Histidine kinase N-terminal 7TM region domain-containing protein</fullName>
    </recommendedName>
</protein>
<accession>A0A1F8EZC6</accession>
<sequence length="90" mass="10349">MSKVLVLVFVGIISLTGLVVIAFSFDPAQSNVYAKFLFYSLLFALLWSWGSIGFYYFGKKDELQFERAFKRGFLISTLLLVILTLLRIRQ</sequence>
<keyword evidence="1" id="KW-0812">Transmembrane</keyword>
<keyword evidence="1" id="KW-0472">Membrane</keyword>
<reference evidence="2 3" key="1">
    <citation type="journal article" date="2016" name="Nat. Commun.">
        <title>Thousands of microbial genomes shed light on interconnected biogeochemical processes in an aquifer system.</title>
        <authorList>
            <person name="Anantharaman K."/>
            <person name="Brown C.T."/>
            <person name="Hug L.A."/>
            <person name="Sharon I."/>
            <person name="Castelle C.J."/>
            <person name="Probst A.J."/>
            <person name="Thomas B.C."/>
            <person name="Singh A."/>
            <person name="Wilkins M.J."/>
            <person name="Karaoz U."/>
            <person name="Brodie E.L."/>
            <person name="Williams K.H."/>
            <person name="Hubbard S.S."/>
            <person name="Banfield J.F."/>
        </authorList>
    </citation>
    <scope>NUCLEOTIDE SEQUENCE [LARGE SCALE GENOMIC DNA]</scope>
</reference>
<name>A0A1F8EZC6_9BACT</name>
<evidence type="ECO:0000256" key="1">
    <source>
        <dbReference type="SAM" id="Phobius"/>
    </source>
</evidence>
<gene>
    <name evidence="2" type="ORF">A3B86_03840</name>
</gene>
<organism evidence="2 3">
    <name type="scientific">Candidatus Yanofskybacteria bacterium RIFCSPHIGHO2_02_FULL_38_22b</name>
    <dbReference type="NCBI Taxonomy" id="1802673"/>
    <lineage>
        <taxon>Bacteria</taxon>
        <taxon>Candidatus Yanofskyibacteriota</taxon>
    </lineage>
</organism>
<dbReference type="EMBL" id="MGJN01000020">
    <property type="protein sequence ID" value="OGN06224.1"/>
    <property type="molecule type" value="Genomic_DNA"/>
</dbReference>
<feature type="transmembrane region" description="Helical" evidence="1">
    <location>
        <begin position="69"/>
        <end position="88"/>
    </location>
</feature>